<dbReference type="RefSeq" id="WP_194697036.1">
    <property type="nucleotide sequence ID" value="NZ_JADKPO010000018.1"/>
</dbReference>
<dbReference type="InterPro" id="IPR029058">
    <property type="entry name" value="AB_hydrolase_fold"/>
</dbReference>
<reference evidence="3" key="1">
    <citation type="submission" date="2020-11" db="EMBL/GenBank/DDBJ databases">
        <title>Nocardioides cynanchi sp. nov., isolated from soil of rhizosphere of Cynanchum wilfordii.</title>
        <authorList>
            <person name="Lee J.-S."/>
            <person name="Suh M.K."/>
            <person name="Kim J.-S."/>
        </authorList>
    </citation>
    <scope>NUCLEOTIDE SEQUENCE</scope>
    <source>
        <strain evidence="3">KCTC 19276</strain>
    </source>
</reference>
<evidence type="ECO:0000256" key="1">
    <source>
        <dbReference type="ARBA" id="ARBA00038115"/>
    </source>
</evidence>
<keyword evidence="3" id="KW-0378">Hydrolase</keyword>
<dbReference type="SUPFAM" id="SSF53474">
    <property type="entry name" value="alpha/beta-Hydrolases"/>
    <property type="match status" value="1"/>
</dbReference>
<protein>
    <submittedName>
        <fullName evidence="3">Alpha/beta fold hydrolase</fullName>
    </submittedName>
</protein>
<feature type="domain" description="AB hydrolase-1" evidence="2">
    <location>
        <begin position="112"/>
        <end position="175"/>
    </location>
</feature>
<dbReference type="InterPro" id="IPR000073">
    <property type="entry name" value="AB_hydrolase_1"/>
</dbReference>
<dbReference type="Gene3D" id="3.40.50.1820">
    <property type="entry name" value="alpha/beta hydrolase"/>
    <property type="match status" value="1"/>
</dbReference>
<name>A0A930YN75_9ACTN</name>
<accession>A0A930YN75</accession>
<organism evidence="3 4">
    <name type="scientific">Nocardioides agariphilus</name>
    <dbReference type="NCBI Taxonomy" id="433664"/>
    <lineage>
        <taxon>Bacteria</taxon>
        <taxon>Bacillati</taxon>
        <taxon>Actinomycetota</taxon>
        <taxon>Actinomycetes</taxon>
        <taxon>Propionibacteriales</taxon>
        <taxon>Nocardioidaceae</taxon>
        <taxon>Nocardioides</taxon>
    </lineage>
</organism>
<dbReference type="Pfam" id="PF00561">
    <property type="entry name" value="Abhydrolase_1"/>
    <property type="match status" value="1"/>
</dbReference>
<dbReference type="AlphaFoldDB" id="A0A930YN75"/>
<dbReference type="InterPro" id="IPR050261">
    <property type="entry name" value="FrsA_esterase"/>
</dbReference>
<keyword evidence="4" id="KW-1185">Reference proteome</keyword>
<gene>
    <name evidence="3" type="ORF">ISU10_14045</name>
</gene>
<dbReference type="Proteomes" id="UP000660668">
    <property type="component" value="Unassembled WGS sequence"/>
</dbReference>
<dbReference type="GO" id="GO:0016787">
    <property type="term" value="F:hydrolase activity"/>
    <property type="evidence" value="ECO:0007669"/>
    <property type="project" value="UniProtKB-KW"/>
</dbReference>
<evidence type="ECO:0000259" key="2">
    <source>
        <dbReference type="Pfam" id="PF00561"/>
    </source>
</evidence>
<sequence>MAGVSTTSDAARPAAARPVASGVVVEDISIPVPGQDPVQAYLVRPAGALKRHSAPGVLWLHWLGEINNDRSEYLPEAITLAGEGVVSVLPLGYFPWVPNPDGTTGDVTLVENQVAAFRRALDRLAAVRAVDDDRIALVGHDYGAMYGALLADSDHRISTMVLQAPDALMGNWFAQFWLQLEGPERDAYLALFDDLNPVDHAARLGDQVYIQWAEEDFYIGQDVRDAYAASSPDAVTKLYPRQDHEFRDSARVDRLDWLRTHLVTRWLRKAR</sequence>
<evidence type="ECO:0000313" key="3">
    <source>
        <dbReference type="EMBL" id="MBF4768884.1"/>
    </source>
</evidence>
<dbReference type="PANTHER" id="PTHR22946">
    <property type="entry name" value="DIENELACTONE HYDROLASE DOMAIN-CONTAINING PROTEIN-RELATED"/>
    <property type="match status" value="1"/>
</dbReference>
<comment type="caution">
    <text evidence="3">The sequence shown here is derived from an EMBL/GenBank/DDBJ whole genome shotgun (WGS) entry which is preliminary data.</text>
</comment>
<comment type="similarity">
    <text evidence="1">Belongs to the AB hydrolase superfamily. FUS2 hydrolase family.</text>
</comment>
<evidence type="ECO:0000313" key="4">
    <source>
        <dbReference type="Proteomes" id="UP000660668"/>
    </source>
</evidence>
<dbReference type="EMBL" id="JADKPO010000018">
    <property type="protein sequence ID" value="MBF4768884.1"/>
    <property type="molecule type" value="Genomic_DNA"/>
</dbReference>
<proteinExistence type="inferred from homology"/>